<accession>A0A419F847</accession>
<dbReference type="InterPro" id="IPR036390">
    <property type="entry name" value="WH_DNA-bd_sf"/>
</dbReference>
<dbReference type="EMBL" id="QZKI01000013">
    <property type="protein sequence ID" value="RJP74602.1"/>
    <property type="molecule type" value="Genomic_DNA"/>
</dbReference>
<dbReference type="Gene3D" id="1.10.10.10">
    <property type="entry name" value="Winged helix-like DNA-binding domain superfamily/Winged helix DNA-binding domain"/>
    <property type="match status" value="1"/>
</dbReference>
<dbReference type="GO" id="GO:0003700">
    <property type="term" value="F:DNA-binding transcription factor activity"/>
    <property type="evidence" value="ECO:0007669"/>
    <property type="project" value="TreeGrafter"/>
</dbReference>
<protein>
    <submittedName>
        <fullName evidence="1">Rrf2 family transcriptional regulator</fullName>
    </submittedName>
</protein>
<name>A0A419F847_9BACT</name>
<dbReference type="PROSITE" id="PS51197">
    <property type="entry name" value="HTH_RRF2_2"/>
    <property type="match status" value="1"/>
</dbReference>
<evidence type="ECO:0000313" key="1">
    <source>
        <dbReference type="EMBL" id="RJP74602.1"/>
    </source>
</evidence>
<reference evidence="1 2" key="1">
    <citation type="journal article" date="2017" name="ISME J.">
        <title>Energy and carbon metabolisms in a deep terrestrial subsurface fluid microbial community.</title>
        <authorList>
            <person name="Momper L."/>
            <person name="Jungbluth S.P."/>
            <person name="Lee M.D."/>
            <person name="Amend J.P."/>
        </authorList>
    </citation>
    <scope>NUCLEOTIDE SEQUENCE [LARGE SCALE GENOMIC DNA]</scope>
    <source>
        <strain evidence="1">SURF_17</strain>
    </source>
</reference>
<dbReference type="NCBIfam" id="TIGR00738">
    <property type="entry name" value="rrf2_super"/>
    <property type="match status" value="1"/>
</dbReference>
<dbReference type="PANTHER" id="PTHR33221:SF15">
    <property type="entry name" value="HTH-TYPE TRANSCRIPTIONAL REGULATOR YWGB-RELATED"/>
    <property type="match status" value="1"/>
</dbReference>
<dbReference type="InterPro" id="IPR036388">
    <property type="entry name" value="WH-like_DNA-bd_sf"/>
</dbReference>
<dbReference type="AlphaFoldDB" id="A0A419F847"/>
<dbReference type="Pfam" id="PF02082">
    <property type="entry name" value="Rrf2"/>
    <property type="match status" value="1"/>
</dbReference>
<comment type="caution">
    <text evidence="1">The sequence shown here is derived from an EMBL/GenBank/DDBJ whole genome shotgun (WGS) entry which is preliminary data.</text>
</comment>
<organism evidence="1 2">
    <name type="scientific">Candidatus Abyssobacteria bacterium SURF_17</name>
    <dbReference type="NCBI Taxonomy" id="2093361"/>
    <lineage>
        <taxon>Bacteria</taxon>
        <taxon>Pseudomonadati</taxon>
        <taxon>Candidatus Hydrogenedentota</taxon>
        <taxon>Candidatus Abyssobacteria</taxon>
    </lineage>
</organism>
<gene>
    <name evidence="1" type="ORF">C4532_01945</name>
</gene>
<sequence length="138" mass="15543">MEISKASVTAIHGLAYLADNSDRSPVDVSVIAKELGVSQGYLAKIFQRIARSHMVYSRRGPQGGYLLASEPEKISLLDIVEAIDGPVVTGRCELGPGEQCRLFQRCKIRRQLDKIKEQTRELYRSITLDMFSRQFKRA</sequence>
<evidence type="ECO:0000313" key="2">
    <source>
        <dbReference type="Proteomes" id="UP000285961"/>
    </source>
</evidence>
<dbReference type="Proteomes" id="UP000285961">
    <property type="component" value="Unassembled WGS sequence"/>
</dbReference>
<dbReference type="SUPFAM" id="SSF46785">
    <property type="entry name" value="Winged helix' DNA-binding domain"/>
    <property type="match status" value="1"/>
</dbReference>
<dbReference type="InterPro" id="IPR000944">
    <property type="entry name" value="Tscrpt_reg_Rrf2"/>
</dbReference>
<dbReference type="GO" id="GO:0005829">
    <property type="term" value="C:cytosol"/>
    <property type="evidence" value="ECO:0007669"/>
    <property type="project" value="TreeGrafter"/>
</dbReference>
<proteinExistence type="predicted"/>
<dbReference type="PANTHER" id="PTHR33221">
    <property type="entry name" value="WINGED HELIX-TURN-HELIX TRANSCRIPTIONAL REGULATOR, RRF2 FAMILY"/>
    <property type="match status" value="1"/>
</dbReference>